<dbReference type="SUPFAM" id="SSF50494">
    <property type="entry name" value="Trypsin-like serine proteases"/>
    <property type="match status" value="1"/>
</dbReference>
<name>A0A4Q2RFE2_9HYPH</name>
<dbReference type="InterPro" id="IPR043504">
    <property type="entry name" value="Peptidase_S1_PA_chymotrypsin"/>
</dbReference>
<sequence>MAITTFPNSAICYILDDIPGEGEFQGTGVIIGPHTILTAAHLLYDADTDTTADQVSVYPGFTPEAGTLNPAGALPGLQSIHTIKVNDSGDVISAAATQSDFAVIDTSTDLSGFGKFALDANFTQGEVVVTGYPASSGGYQDGTGGIVSQDRGYSDIGTAGLDLSPGYSGAPVRDALYRDGQVIPAVAGTVSTNLDAMKLTPAKVRLIRHWIAADRDLYRGGSYAPHGLVPQIPGTASGQAEAAAVGQRSGLAAAVAAGFTYQPAATAAAEPQAAIVAGPVADLAAALLDPGPGAAAVAFTAAADVPVLTAAAPVQVFHPNQGFGTDG</sequence>
<dbReference type="Gene3D" id="2.40.10.10">
    <property type="entry name" value="Trypsin-like serine proteases"/>
    <property type="match status" value="2"/>
</dbReference>
<keyword evidence="5 6" id="KW-0720">Serine protease</keyword>
<comment type="caution">
    <text evidence="7">The sequence shown here is derived from an EMBL/GenBank/DDBJ whole genome shotgun (WGS) entry which is preliminary data.</text>
</comment>
<proteinExistence type="inferred from homology"/>
<dbReference type="InterPro" id="IPR009003">
    <property type="entry name" value="Peptidase_S1_PA"/>
</dbReference>
<dbReference type="GO" id="GO:0006508">
    <property type="term" value="P:proteolysis"/>
    <property type="evidence" value="ECO:0007669"/>
    <property type="project" value="UniProtKB-KW"/>
</dbReference>
<keyword evidence="3" id="KW-0732">Signal</keyword>
<accession>A0A4Q2RFE2</accession>
<dbReference type="AlphaFoldDB" id="A0A4Q2RFE2"/>
<dbReference type="GO" id="GO:0008236">
    <property type="term" value="F:serine-type peptidase activity"/>
    <property type="evidence" value="ECO:0007669"/>
    <property type="project" value="UniProtKB-KW"/>
</dbReference>
<gene>
    <name evidence="7" type="ORF">D3272_06640</name>
</gene>
<reference evidence="7 8" key="1">
    <citation type="submission" date="2018-09" db="EMBL/GenBank/DDBJ databases">
        <authorList>
            <person name="Grouzdev D.S."/>
            <person name="Krutkina M.S."/>
        </authorList>
    </citation>
    <scope>NUCLEOTIDE SEQUENCE [LARGE SCALE GENOMIC DNA]</scope>
    <source>
        <strain evidence="7 8">RmlP001</strain>
    </source>
</reference>
<evidence type="ECO:0000256" key="5">
    <source>
        <dbReference type="ARBA" id="ARBA00022825"/>
    </source>
</evidence>
<comment type="similarity">
    <text evidence="1 6">Belongs to the peptidase S1B family.</text>
</comment>
<keyword evidence="4 6" id="KW-0378">Hydrolase</keyword>
<evidence type="ECO:0000313" key="7">
    <source>
        <dbReference type="EMBL" id="RYB06416.1"/>
    </source>
</evidence>
<dbReference type="Pfam" id="PF13365">
    <property type="entry name" value="Trypsin_2"/>
    <property type="match status" value="1"/>
</dbReference>
<dbReference type="EC" id="3.4.21.-" evidence="6"/>
<dbReference type="Proteomes" id="UP000289411">
    <property type="component" value="Unassembled WGS sequence"/>
</dbReference>
<evidence type="ECO:0000313" key="8">
    <source>
        <dbReference type="Proteomes" id="UP000289411"/>
    </source>
</evidence>
<reference evidence="7 8" key="2">
    <citation type="submission" date="2019-02" db="EMBL/GenBank/DDBJ databases">
        <title>'Lichenibacterium ramalinii' gen. nov. sp. nov., 'Lichenibacterium minor' gen. nov. sp. nov.</title>
        <authorList>
            <person name="Pankratov T."/>
        </authorList>
    </citation>
    <scope>NUCLEOTIDE SEQUENCE [LARGE SCALE GENOMIC DNA]</scope>
    <source>
        <strain evidence="7 8">RmlP001</strain>
    </source>
</reference>
<dbReference type="EMBL" id="QYBC01000004">
    <property type="protein sequence ID" value="RYB06416.1"/>
    <property type="molecule type" value="Genomic_DNA"/>
</dbReference>
<evidence type="ECO:0000256" key="2">
    <source>
        <dbReference type="ARBA" id="ARBA00022670"/>
    </source>
</evidence>
<keyword evidence="8" id="KW-1185">Reference proteome</keyword>
<dbReference type="PRINTS" id="PR00839">
    <property type="entry name" value="V8PROTEASE"/>
</dbReference>
<evidence type="ECO:0000256" key="1">
    <source>
        <dbReference type="ARBA" id="ARBA00008764"/>
    </source>
</evidence>
<dbReference type="RefSeq" id="WP_129218352.1">
    <property type="nucleotide sequence ID" value="NZ_QYBC01000004.1"/>
</dbReference>
<dbReference type="InterPro" id="IPR008256">
    <property type="entry name" value="Peptidase_S1B"/>
</dbReference>
<evidence type="ECO:0000256" key="6">
    <source>
        <dbReference type="RuleBase" id="RU004296"/>
    </source>
</evidence>
<keyword evidence="2 6" id="KW-0645">Protease</keyword>
<organism evidence="7 8">
    <name type="scientific">Lichenibacterium ramalinae</name>
    <dbReference type="NCBI Taxonomy" id="2316527"/>
    <lineage>
        <taxon>Bacteria</taxon>
        <taxon>Pseudomonadati</taxon>
        <taxon>Pseudomonadota</taxon>
        <taxon>Alphaproteobacteria</taxon>
        <taxon>Hyphomicrobiales</taxon>
        <taxon>Lichenihabitantaceae</taxon>
        <taxon>Lichenibacterium</taxon>
    </lineage>
</organism>
<dbReference type="InterPro" id="IPR028301">
    <property type="entry name" value="V8_his_AS"/>
</dbReference>
<dbReference type="OrthoDB" id="267336at2"/>
<evidence type="ECO:0000256" key="4">
    <source>
        <dbReference type="ARBA" id="ARBA00022801"/>
    </source>
</evidence>
<dbReference type="PROSITE" id="PS00672">
    <property type="entry name" value="V8_HIS"/>
    <property type="match status" value="1"/>
</dbReference>
<evidence type="ECO:0000256" key="3">
    <source>
        <dbReference type="ARBA" id="ARBA00022729"/>
    </source>
</evidence>
<protein>
    <recommendedName>
        <fullName evidence="6">Serine protease</fullName>
        <ecNumber evidence="6">3.4.21.-</ecNumber>
    </recommendedName>
</protein>